<dbReference type="STRING" id="5722.A2FPH6"/>
<evidence type="ECO:0000256" key="8">
    <source>
        <dbReference type="ARBA" id="ARBA00022853"/>
    </source>
</evidence>
<dbReference type="SMR" id="A2FPH6"/>
<dbReference type="OMA" id="EGRLWIC"/>
<dbReference type="PROSITE" id="PS51726">
    <property type="entry name" value="MYST_HAT"/>
    <property type="match status" value="1"/>
</dbReference>
<gene>
    <name evidence="14" type="ORF">TVAG_233420</name>
</gene>
<comment type="similarity">
    <text evidence="2 12">Belongs to the MYST (SAS/MOZ) family.</text>
</comment>
<organism evidence="14 15">
    <name type="scientific">Trichomonas vaginalis (strain ATCC PRA-98 / G3)</name>
    <dbReference type="NCBI Taxonomy" id="412133"/>
    <lineage>
        <taxon>Eukaryota</taxon>
        <taxon>Metamonada</taxon>
        <taxon>Parabasalia</taxon>
        <taxon>Trichomonadida</taxon>
        <taxon>Trichomonadidae</taxon>
        <taxon>Trichomonas</taxon>
    </lineage>
</organism>
<dbReference type="GO" id="GO:0005634">
    <property type="term" value="C:nucleus"/>
    <property type="evidence" value="ECO:0000318"/>
    <property type="project" value="GO_Central"/>
</dbReference>
<dbReference type="GO" id="GO:0004402">
    <property type="term" value="F:histone acetyltransferase activity"/>
    <property type="evidence" value="ECO:0000318"/>
    <property type="project" value="GO_Central"/>
</dbReference>
<keyword evidence="5" id="KW-0479">Metal-binding</keyword>
<dbReference type="InterPro" id="IPR016181">
    <property type="entry name" value="Acyl_CoA_acyltransferase"/>
</dbReference>
<evidence type="ECO:0000313" key="15">
    <source>
        <dbReference type="Proteomes" id="UP000001542"/>
    </source>
</evidence>
<dbReference type="Gene3D" id="1.10.10.10">
    <property type="entry name" value="Winged helix-like DNA-binding domain superfamily/Winged helix DNA-binding domain"/>
    <property type="match status" value="1"/>
</dbReference>
<dbReference type="Pfam" id="PF11717">
    <property type="entry name" value="Tudor-knot"/>
    <property type="match status" value="1"/>
</dbReference>
<dbReference type="eggNOG" id="KOG2747">
    <property type="taxonomic scope" value="Eukaryota"/>
</dbReference>
<dbReference type="GO" id="GO:0006357">
    <property type="term" value="P:regulation of transcription by RNA polymerase II"/>
    <property type="evidence" value="ECO:0000318"/>
    <property type="project" value="GO_Central"/>
</dbReference>
<evidence type="ECO:0000256" key="3">
    <source>
        <dbReference type="ARBA" id="ARBA00013184"/>
    </source>
</evidence>
<dbReference type="FunFam" id="3.40.630.30:FF:000002">
    <property type="entry name" value="Histone acetyltransferase"/>
    <property type="match status" value="1"/>
</dbReference>
<feature type="active site" description="Proton donor/acceptor" evidence="11">
    <location>
        <position position="268"/>
    </location>
</feature>
<keyword evidence="10 12" id="KW-0539">Nucleus</keyword>
<evidence type="ECO:0000256" key="5">
    <source>
        <dbReference type="ARBA" id="ARBA00022723"/>
    </source>
</evidence>
<evidence type="ECO:0000313" key="14">
    <source>
        <dbReference type="EMBL" id="EAX93177.1"/>
    </source>
</evidence>
<dbReference type="InParanoid" id="A2FPH6"/>
<protein>
    <recommendedName>
        <fullName evidence="3 12">Histone acetyltransferase</fullName>
        <ecNumber evidence="3 12">2.3.1.48</ecNumber>
    </recommendedName>
</protein>
<evidence type="ECO:0000256" key="11">
    <source>
        <dbReference type="PIRSR" id="PIRSR602717-51"/>
    </source>
</evidence>
<evidence type="ECO:0000256" key="9">
    <source>
        <dbReference type="ARBA" id="ARBA00022990"/>
    </source>
</evidence>
<dbReference type="InterPro" id="IPR036388">
    <property type="entry name" value="WH-like_DNA-bd_sf"/>
</dbReference>
<comment type="catalytic activity">
    <reaction evidence="12">
        <text>L-lysyl-[protein] + acetyl-CoA = N(6)-acetyl-L-lysyl-[protein] + CoA + H(+)</text>
        <dbReference type="Rhea" id="RHEA:45948"/>
        <dbReference type="Rhea" id="RHEA-COMP:9752"/>
        <dbReference type="Rhea" id="RHEA-COMP:10731"/>
        <dbReference type="ChEBI" id="CHEBI:15378"/>
        <dbReference type="ChEBI" id="CHEBI:29969"/>
        <dbReference type="ChEBI" id="CHEBI:57287"/>
        <dbReference type="ChEBI" id="CHEBI:57288"/>
        <dbReference type="ChEBI" id="CHEBI:61930"/>
        <dbReference type="EC" id="2.3.1.48"/>
    </reaction>
</comment>
<name>A2FPH6_TRIV3</name>
<keyword evidence="8" id="KW-0156">Chromatin regulator</keyword>
<dbReference type="Gene3D" id="3.30.60.60">
    <property type="entry name" value="N-acetyl transferase-like"/>
    <property type="match status" value="1"/>
</dbReference>
<dbReference type="SUPFAM" id="SSF55729">
    <property type="entry name" value="Acyl-CoA N-acyltransferases (Nat)"/>
    <property type="match status" value="1"/>
</dbReference>
<dbReference type="InterPro" id="IPR025995">
    <property type="entry name" value="Tudor-knot"/>
</dbReference>
<evidence type="ECO:0000256" key="7">
    <source>
        <dbReference type="ARBA" id="ARBA00022833"/>
    </source>
</evidence>
<evidence type="ECO:0000256" key="2">
    <source>
        <dbReference type="ARBA" id="ARBA00010107"/>
    </source>
</evidence>
<evidence type="ECO:0000256" key="6">
    <source>
        <dbReference type="ARBA" id="ARBA00022771"/>
    </source>
</evidence>
<keyword evidence="9" id="KW-0007">Acetylation</keyword>
<dbReference type="EMBL" id="DS113926">
    <property type="protein sequence ID" value="EAX93177.1"/>
    <property type="molecule type" value="Genomic_DNA"/>
</dbReference>
<dbReference type="Gene3D" id="3.40.630.30">
    <property type="match status" value="1"/>
</dbReference>
<sequence>MDLTKGDIVSAFCEELQTYLKGEVVTSRQTAKGQQVYVHFFKQDKRLDKWYDIDQLEKTDLDSEELKESKLNSYSQFGAAYEDFEKLHDQVTKIRNIDLVTIGKYTIKTWYYSPYPDEFNQLDHIFVCDKCFRYFKTQEELDSHMQGERPYPPGKEIYRNENISIFELKGNSQKLSCQCLCLLSKLFLDHKTLYYDVEGFNLYVLCELGDDDQVHIAGYFSKELDSSDNNILACITILPPYQKKGYGFLLISLAYEIARREGKVGGPERPLSDLGKIAFSSYWREVIISTLKDKLTEIKYISDIVKLTYIDEDDVVDTLKPLNLVESYRGEYELLESKDDILNIIDKIPTKRMIYAVDAKKLIWLPSELIHPNSQ</sequence>
<dbReference type="GO" id="GO:0003712">
    <property type="term" value="F:transcription coregulator activity"/>
    <property type="evidence" value="ECO:0000318"/>
    <property type="project" value="GO_Central"/>
</dbReference>
<keyword evidence="6" id="KW-0863">Zinc-finger</keyword>
<dbReference type="PANTHER" id="PTHR10615">
    <property type="entry name" value="HISTONE ACETYLTRANSFERASE"/>
    <property type="match status" value="1"/>
</dbReference>
<dbReference type="FunFam" id="3.30.60.60:FF:000001">
    <property type="entry name" value="Histone acetyltransferase"/>
    <property type="match status" value="1"/>
</dbReference>
<dbReference type="InterPro" id="IPR002717">
    <property type="entry name" value="HAT_MYST-type"/>
</dbReference>
<evidence type="ECO:0000256" key="4">
    <source>
        <dbReference type="ARBA" id="ARBA00022679"/>
    </source>
</evidence>
<proteinExistence type="inferred from homology"/>
<dbReference type="EC" id="2.3.1.48" evidence="3 12"/>
<reference evidence="14" key="2">
    <citation type="journal article" date="2007" name="Science">
        <title>Draft genome sequence of the sexually transmitted pathogen Trichomonas vaginalis.</title>
        <authorList>
            <person name="Carlton J.M."/>
            <person name="Hirt R.P."/>
            <person name="Silva J.C."/>
            <person name="Delcher A.L."/>
            <person name="Schatz M."/>
            <person name="Zhao Q."/>
            <person name="Wortman J.R."/>
            <person name="Bidwell S.L."/>
            <person name="Alsmark U.C.M."/>
            <person name="Besteiro S."/>
            <person name="Sicheritz-Ponten T."/>
            <person name="Noel C.J."/>
            <person name="Dacks J.B."/>
            <person name="Foster P.G."/>
            <person name="Simillion C."/>
            <person name="Van de Peer Y."/>
            <person name="Miranda-Saavedra D."/>
            <person name="Barton G.J."/>
            <person name="Westrop G.D."/>
            <person name="Mueller S."/>
            <person name="Dessi D."/>
            <person name="Fiori P.L."/>
            <person name="Ren Q."/>
            <person name="Paulsen I."/>
            <person name="Zhang H."/>
            <person name="Bastida-Corcuera F.D."/>
            <person name="Simoes-Barbosa A."/>
            <person name="Brown M.T."/>
            <person name="Hayes R.D."/>
            <person name="Mukherjee M."/>
            <person name="Okumura C.Y."/>
            <person name="Schneider R."/>
            <person name="Smith A.J."/>
            <person name="Vanacova S."/>
            <person name="Villalvazo M."/>
            <person name="Haas B.J."/>
            <person name="Pertea M."/>
            <person name="Feldblyum T.V."/>
            <person name="Utterback T.R."/>
            <person name="Shu C.L."/>
            <person name="Osoegawa K."/>
            <person name="de Jong P.J."/>
            <person name="Hrdy I."/>
            <person name="Horvathova L."/>
            <person name="Zubacova Z."/>
            <person name="Dolezal P."/>
            <person name="Malik S.B."/>
            <person name="Logsdon J.M. Jr."/>
            <person name="Henze K."/>
            <person name="Gupta A."/>
            <person name="Wang C.C."/>
            <person name="Dunne R.L."/>
            <person name="Upcroft J.A."/>
            <person name="Upcroft P."/>
            <person name="White O."/>
            <person name="Salzberg S.L."/>
            <person name="Tang P."/>
            <person name="Chiu C.-H."/>
            <person name="Lee Y.-S."/>
            <person name="Embley T.M."/>
            <person name="Coombs G.H."/>
            <person name="Mottram J.C."/>
            <person name="Tachezy J."/>
            <person name="Fraser-Liggett C.M."/>
            <person name="Johnson P.J."/>
        </authorList>
    </citation>
    <scope>NUCLEOTIDE SEQUENCE [LARGE SCALE GENOMIC DNA]</scope>
    <source>
        <strain evidence="14">G3</strain>
    </source>
</reference>
<dbReference type="CDD" id="cd04301">
    <property type="entry name" value="NAT_SF"/>
    <property type="match status" value="1"/>
</dbReference>
<evidence type="ECO:0000256" key="10">
    <source>
        <dbReference type="ARBA" id="ARBA00023242"/>
    </source>
</evidence>
<dbReference type="InterPro" id="IPR016197">
    <property type="entry name" value="Chromo-like_dom_sf"/>
</dbReference>
<dbReference type="InterPro" id="IPR050603">
    <property type="entry name" value="MYST_HAT"/>
</dbReference>
<evidence type="ECO:0000256" key="1">
    <source>
        <dbReference type="ARBA" id="ARBA00004123"/>
    </source>
</evidence>
<dbReference type="FunFam" id="1.10.10.10:FF:000476">
    <property type="entry name" value="Histone acetyltransferase"/>
    <property type="match status" value="1"/>
</dbReference>
<feature type="domain" description="MYST-type HAT" evidence="13">
    <location>
        <begin position="92"/>
        <end position="366"/>
    </location>
</feature>
<dbReference type="FunCoup" id="A2FPH6">
    <property type="interactions" value="782"/>
</dbReference>
<keyword evidence="15" id="KW-1185">Reference proteome</keyword>
<comment type="subcellular location">
    <subcellularLocation>
        <location evidence="1 12">Nucleus</location>
    </subcellularLocation>
</comment>
<dbReference type="GO" id="GO:0000785">
    <property type="term" value="C:chromatin"/>
    <property type="evidence" value="ECO:0000318"/>
    <property type="project" value="GO_Central"/>
</dbReference>
<dbReference type="VEuPathDB" id="TrichDB:TVAG_233420"/>
<dbReference type="InterPro" id="IPR040706">
    <property type="entry name" value="Zf-MYST"/>
</dbReference>
<dbReference type="VEuPathDB" id="TrichDB:TVAGG3_0573590"/>
<dbReference type="Pfam" id="PF17772">
    <property type="entry name" value="zf-MYST"/>
    <property type="match status" value="1"/>
</dbReference>
<evidence type="ECO:0000256" key="12">
    <source>
        <dbReference type="RuleBase" id="RU361211"/>
    </source>
</evidence>
<dbReference type="Proteomes" id="UP000001542">
    <property type="component" value="Unassembled WGS sequence"/>
</dbReference>
<evidence type="ECO:0000259" key="13">
    <source>
        <dbReference type="PROSITE" id="PS51726"/>
    </source>
</evidence>
<dbReference type="GO" id="GO:0003682">
    <property type="term" value="F:chromatin binding"/>
    <property type="evidence" value="ECO:0000318"/>
    <property type="project" value="GO_Central"/>
</dbReference>
<dbReference type="AlphaFoldDB" id="A2FPH6"/>
<dbReference type="Pfam" id="PF01853">
    <property type="entry name" value="MOZ_SAS"/>
    <property type="match status" value="1"/>
</dbReference>
<dbReference type="GO" id="GO:0008270">
    <property type="term" value="F:zinc ion binding"/>
    <property type="evidence" value="ECO:0007669"/>
    <property type="project" value="UniProtKB-KW"/>
</dbReference>
<accession>A2FPH6</accession>
<keyword evidence="4" id="KW-0808">Transferase</keyword>
<dbReference type="KEGG" id="tva:4750898"/>
<dbReference type="RefSeq" id="XP_001306107.1">
    <property type="nucleotide sequence ID" value="XM_001306106.1"/>
</dbReference>
<reference evidence="14" key="1">
    <citation type="submission" date="2006-10" db="EMBL/GenBank/DDBJ databases">
        <authorList>
            <person name="Amadeo P."/>
            <person name="Zhao Q."/>
            <person name="Wortman J."/>
            <person name="Fraser-Liggett C."/>
            <person name="Carlton J."/>
        </authorList>
    </citation>
    <scope>NUCLEOTIDE SEQUENCE</scope>
    <source>
        <strain evidence="14">G3</strain>
    </source>
</reference>
<dbReference type="PANTHER" id="PTHR10615:SF161">
    <property type="entry name" value="HISTONE ACETYLTRANSFERASE KAT7"/>
    <property type="match status" value="1"/>
</dbReference>
<keyword evidence="7" id="KW-0862">Zinc</keyword>
<dbReference type="SUPFAM" id="SSF54160">
    <property type="entry name" value="Chromo domain-like"/>
    <property type="match status" value="1"/>
</dbReference>
<dbReference type="OrthoDB" id="787137at2759"/>
<dbReference type="Gene3D" id="2.30.30.140">
    <property type="match status" value="1"/>
</dbReference>